<proteinExistence type="inferred from homology"/>
<dbReference type="RefSeq" id="WP_263571293.1">
    <property type="nucleotide sequence ID" value="NZ_JAJIRN010000005.1"/>
</dbReference>
<name>A0ABT2YF61_9BURK</name>
<dbReference type="PROSITE" id="PS01031">
    <property type="entry name" value="SHSP"/>
    <property type="match status" value="1"/>
</dbReference>
<reference evidence="4 5" key="1">
    <citation type="submission" date="2021-11" db="EMBL/GenBank/DDBJ databases">
        <authorList>
            <person name="Liang Q."/>
            <person name="Mou H."/>
            <person name="Liu Z."/>
        </authorList>
    </citation>
    <scope>NUCLEOTIDE SEQUENCE [LARGE SCALE GENOMIC DNA]</scope>
    <source>
        <strain evidence="4 5">CHU3</strain>
    </source>
</reference>
<dbReference type="InterPro" id="IPR031107">
    <property type="entry name" value="Small_HSP"/>
</dbReference>
<evidence type="ECO:0000259" key="3">
    <source>
        <dbReference type="PROSITE" id="PS01031"/>
    </source>
</evidence>
<keyword evidence="5" id="KW-1185">Reference proteome</keyword>
<sequence length="164" mass="18476">MTAVLEQLKHGAEQAWASVSDGWHDLRARASGALTRFRHDDSQSEQTNAGVARSAWGLMAADIVVEDERLIVRIEAPGMSSEDMQLDVSRDRLSVRGHKRVDQAWDDGRYRLLQCCYGSFQRELPLPLPVDAERAKASYRDGVLRVELARLERGRPHHIMVQGS</sequence>
<accession>A0ABT2YF61</accession>
<dbReference type="InterPro" id="IPR002068">
    <property type="entry name" value="A-crystallin/Hsp20_dom"/>
</dbReference>
<dbReference type="Pfam" id="PF00011">
    <property type="entry name" value="HSP20"/>
    <property type="match status" value="1"/>
</dbReference>
<comment type="caution">
    <text evidence="4">The sequence shown here is derived from an EMBL/GenBank/DDBJ whole genome shotgun (WGS) entry which is preliminary data.</text>
</comment>
<dbReference type="PANTHER" id="PTHR11527">
    <property type="entry name" value="HEAT-SHOCK PROTEIN 20 FAMILY MEMBER"/>
    <property type="match status" value="1"/>
</dbReference>
<evidence type="ECO:0000256" key="1">
    <source>
        <dbReference type="PROSITE-ProRule" id="PRU00285"/>
    </source>
</evidence>
<evidence type="ECO:0000313" key="4">
    <source>
        <dbReference type="EMBL" id="MCV2368692.1"/>
    </source>
</evidence>
<evidence type="ECO:0000313" key="5">
    <source>
        <dbReference type="Proteomes" id="UP001209701"/>
    </source>
</evidence>
<dbReference type="Proteomes" id="UP001209701">
    <property type="component" value="Unassembled WGS sequence"/>
</dbReference>
<dbReference type="CDD" id="cd06464">
    <property type="entry name" value="ACD_sHsps-like"/>
    <property type="match status" value="1"/>
</dbReference>
<evidence type="ECO:0000256" key="2">
    <source>
        <dbReference type="RuleBase" id="RU003616"/>
    </source>
</evidence>
<protein>
    <submittedName>
        <fullName evidence="4">Hsp20/alpha crystallin family protein</fullName>
    </submittedName>
</protein>
<dbReference type="Gene3D" id="2.60.40.790">
    <property type="match status" value="1"/>
</dbReference>
<dbReference type="EMBL" id="JAJIRN010000005">
    <property type="protein sequence ID" value="MCV2368692.1"/>
    <property type="molecule type" value="Genomic_DNA"/>
</dbReference>
<feature type="domain" description="SHSP" evidence="3">
    <location>
        <begin position="52"/>
        <end position="164"/>
    </location>
</feature>
<dbReference type="SUPFAM" id="SSF49764">
    <property type="entry name" value="HSP20-like chaperones"/>
    <property type="match status" value="1"/>
</dbReference>
<gene>
    <name evidence="4" type="ORF">LNV07_11390</name>
</gene>
<comment type="similarity">
    <text evidence="1 2">Belongs to the small heat shock protein (HSP20) family.</text>
</comment>
<dbReference type="InterPro" id="IPR008978">
    <property type="entry name" value="HSP20-like_chaperone"/>
</dbReference>
<organism evidence="4 5">
    <name type="scientific">Roseateles oligotrophus</name>
    <dbReference type="NCBI Taxonomy" id="1769250"/>
    <lineage>
        <taxon>Bacteria</taxon>
        <taxon>Pseudomonadati</taxon>
        <taxon>Pseudomonadota</taxon>
        <taxon>Betaproteobacteria</taxon>
        <taxon>Burkholderiales</taxon>
        <taxon>Sphaerotilaceae</taxon>
        <taxon>Roseateles</taxon>
    </lineage>
</organism>